<feature type="transmembrane region" description="Helical" evidence="6">
    <location>
        <begin position="120"/>
        <end position="141"/>
    </location>
</feature>
<name>A0A382RPV6_9ZZZZ</name>
<evidence type="ECO:0000256" key="2">
    <source>
        <dbReference type="ARBA" id="ARBA00010581"/>
    </source>
</evidence>
<evidence type="ECO:0000256" key="5">
    <source>
        <dbReference type="ARBA" id="ARBA00023136"/>
    </source>
</evidence>
<feature type="transmembrane region" description="Helical" evidence="6">
    <location>
        <begin position="85"/>
        <end position="108"/>
    </location>
</feature>
<protein>
    <recommendedName>
        <fullName evidence="7">Heme-copper oxidase subunit III family profile domain-containing protein</fullName>
    </recommendedName>
</protein>
<dbReference type="GO" id="GO:0016020">
    <property type="term" value="C:membrane"/>
    <property type="evidence" value="ECO:0007669"/>
    <property type="project" value="UniProtKB-SubCell"/>
</dbReference>
<comment type="subcellular location">
    <subcellularLocation>
        <location evidence="1">Membrane</location>
        <topology evidence="1">Multi-pass membrane protein</topology>
    </subcellularLocation>
</comment>
<evidence type="ECO:0000313" key="8">
    <source>
        <dbReference type="EMBL" id="SVC99195.1"/>
    </source>
</evidence>
<dbReference type="InterPro" id="IPR035973">
    <property type="entry name" value="Cyt_c_oxidase_su3-like_sf"/>
</dbReference>
<gene>
    <name evidence="8" type="ORF">METZ01_LOCUS352049</name>
</gene>
<evidence type="ECO:0000259" key="7">
    <source>
        <dbReference type="PROSITE" id="PS50253"/>
    </source>
</evidence>
<dbReference type="AlphaFoldDB" id="A0A382RPV6"/>
<evidence type="ECO:0000256" key="3">
    <source>
        <dbReference type="ARBA" id="ARBA00022692"/>
    </source>
</evidence>
<dbReference type="SUPFAM" id="SSF81452">
    <property type="entry name" value="Cytochrome c oxidase subunit III-like"/>
    <property type="match status" value="1"/>
</dbReference>
<dbReference type="EMBL" id="UINC01123015">
    <property type="protein sequence ID" value="SVC99195.1"/>
    <property type="molecule type" value="Genomic_DNA"/>
</dbReference>
<evidence type="ECO:0000256" key="4">
    <source>
        <dbReference type="ARBA" id="ARBA00022989"/>
    </source>
</evidence>
<evidence type="ECO:0000256" key="1">
    <source>
        <dbReference type="ARBA" id="ARBA00004141"/>
    </source>
</evidence>
<dbReference type="PANTHER" id="PTHR11403:SF10">
    <property type="entry name" value="CYTOCHROME C OXIDASE"/>
    <property type="match status" value="1"/>
</dbReference>
<organism evidence="8">
    <name type="scientific">marine metagenome</name>
    <dbReference type="NCBI Taxonomy" id="408172"/>
    <lineage>
        <taxon>unclassified sequences</taxon>
        <taxon>metagenomes</taxon>
        <taxon>ecological metagenomes</taxon>
    </lineage>
</organism>
<proteinExistence type="inferred from homology"/>
<evidence type="ECO:0000256" key="6">
    <source>
        <dbReference type="SAM" id="Phobius"/>
    </source>
</evidence>
<sequence>MHEGETLDLSKGKLGLRYIMIVSSIFFSLFIVTYSDRLVYADWQKMPEPFLLWFNTLILFISSAFFISTQIAAKNNQFEKVKQKLLIIGYLALAFLLGQLLVWLQLINLGYYVSTNPANAYFYVFTALHGLHLIGGLIYWIMTIRKVWIPSDIVVANAKHTVDLCAIYWHFLLAVWVVLFGLMLFS</sequence>
<dbReference type="GO" id="GO:0004129">
    <property type="term" value="F:cytochrome-c oxidase activity"/>
    <property type="evidence" value="ECO:0007669"/>
    <property type="project" value="InterPro"/>
</dbReference>
<keyword evidence="4 6" id="KW-1133">Transmembrane helix</keyword>
<dbReference type="PANTHER" id="PTHR11403">
    <property type="entry name" value="CYTOCHROME C OXIDASE SUBUNIT III"/>
    <property type="match status" value="1"/>
</dbReference>
<dbReference type="PROSITE" id="PS50253">
    <property type="entry name" value="COX3"/>
    <property type="match status" value="1"/>
</dbReference>
<feature type="transmembrane region" description="Helical" evidence="6">
    <location>
        <begin position="162"/>
        <end position="185"/>
    </location>
</feature>
<keyword evidence="3 6" id="KW-0812">Transmembrane</keyword>
<comment type="similarity">
    <text evidence="2">Belongs to the cytochrome c oxidase subunit 3 family.</text>
</comment>
<dbReference type="InterPro" id="IPR024791">
    <property type="entry name" value="Cyt_c/ubiquinol_Oxase_su3"/>
</dbReference>
<dbReference type="Gene3D" id="1.20.120.80">
    <property type="entry name" value="Cytochrome c oxidase, subunit III, four-helix bundle"/>
    <property type="match status" value="1"/>
</dbReference>
<dbReference type="InterPro" id="IPR000298">
    <property type="entry name" value="Cyt_c_oxidase-like_su3"/>
</dbReference>
<dbReference type="GO" id="GO:0019646">
    <property type="term" value="P:aerobic electron transport chain"/>
    <property type="evidence" value="ECO:0007669"/>
    <property type="project" value="InterPro"/>
</dbReference>
<reference evidence="8" key="1">
    <citation type="submission" date="2018-05" db="EMBL/GenBank/DDBJ databases">
        <authorList>
            <person name="Lanie J.A."/>
            <person name="Ng W.-L."/>
            <person name="Kazmierczak K.M."/>
            <person name="Andrzejewski T.M."/>
            <person name="Davidsen T.M."/>
            <person name="Wayne K.J."/>
            <person name="Tettelin H."/>
            <person name="Glass J.I."/>
            <person name="Rusch D."/>
            <person name="Podicherti R."/>
            <person name="Tsui H.-C.T."/>
            <person name="Winkler M.E."/>
        </authorList>
    </citation>
    <scope>NUCLEOTIDE SEQUENCE</scope>
</reference>
<feature type="transmembrane region" description="Helical" evidence="6">
    <location>
        <begin position="16"/>
        <end position="35"/>
    </location>
</feature>
<feature type="domain" description="Heme-copper oxidase subunit III family profile" evidence="7">
    <location>
        <begin position="13"/>
        <end position="186"/>
    </location>
</feature>
<feature type="transmembrane region" description="Helical" evidence="6">
    <location>
        <begin position="50"/>
        <end position="73"/>
    </location>
</feature>
<dbReference type="InterPro" id="IPR013833">
    <property type="entry name" value="Cyt_c_oxidase_su3_a-hlx"/>
</dbReference>
<keyword evidence="5 6" id="KW-0472">Membrane</keyword>
<accession>A0A382RPV6</accession>